<dbReference type="AlphaFoldDB" id="A0A176QFJ9"/>
<organism evidence="2 3">
    <name type="scientific">Janibacter melonis</name>
    <dbReference type="NCBI Taxonomy" id="262209"/>
    <lineage>
        <taxon>Bacteria</taxon>
        <taxon>Bacillati</taxon>
        <taxon>Actinomycetota</taxon>
        <taxon>Actinomycetes</taxon>
        <taxon>Micrococcales</taxon>
        <taxon>Intrasporangiaceae</taxon>
        <taxon>Janibacter</taxon>
    </lineage>
</organism>
<protein>
    <recommendedName>
        <fullName evidence="1">Aminoglycoside phosphotransferase domain-containing protein</fullName>
    </recommendedName>
</protein>
<evidence type="ECO:0000313" key="2">
    <source>
        <dbReference type="EMBL" id="OAB88441.1"/>
    </source>
</evidence>
<gene>
    <name evidence="2" type="ORF">AWH69_01100</name>
</gene>
<evidence type="ECO:0000313" key="3">
    <source>
        <dbReference type="Proteomes" id="UP000076976"/>
    </source>
</evidence>
<proteinExistence type="predicted"/>
<accession>A0A176QFJ9</accession>
<dbReference type="SUPFAM" id="SSF56112">
    <property type="entry name" value="Protein kinase-like (PK-like)"/>
    <property type="match status" value="1"/>
</dbReference>
<keyword evidence="3" id="KW-1185">Reference proteome</keyword>
<name>A0A176QFJ9_9MICO</name>
<dbReference type="InterPro" id="IPR002575">
    <property type="entry name" value="Aminoglycoside_PTrfase"/>
</dbReference>
<dbReference type="Gene3D" id="3.90.1200.10">
    <property type="match status" value="1"/>
</dbReference>
<evidence type="ECO:0000259" key="1">
    <source>
        <dbReference type="Pfam" id="PF01636"/>
    </source>
</evidence>
<comment type="caution">
    <text evidence="2">The sequence shown here is derived from an EMBL/GenBank/DDBJ whole genome shotgun (WGS) entry which is preliminary data.</text>
</comment>
<dbReference type="EMBL" id="LQZG01000001">
    <property type="protein sequence ID" value="OAB88441.1"/>
    <property type="molecule type" value="Genomic_DNA"/>
</dbReference>
<dbReference type="Pfam" id="PF01636">
    <property type="entry name" value="APH"/>
    <property type="match status" value="1"/>
</dbReference>
<dbReference type="RefSeq" id="WP_068270214.1">
    <property type="nucleotide sequence ID" value="NZ_LQZG01000001.1"/>
</dbReference>
<dbReference type="InterPro" id="IPR011009">
    <property type="entry name" value="Kinase-like_dom_sf"/>
</dbReference>
<reference evidence="2 3" key="1">
    <citation type="submission" date="2016-01" db="EMBL/GenBank/DDBJ databases">
        <title>Janibacter melonis strain CD11_4 genome sequencing and assembly.</title>
        <authorList>
            <person name="Nair G.R."/>
            <person name="Kaur G."/>
            <person name="Chander A.M."/>
            <person name="Mayilraj S."/>
        </authorList>
    </citation>
    <scope>NUCLEOTIDE SEQUENCE [LARGE SCALE GENOMIC DNA]</scope>
    <source>
        <strain evidence="2 3">CD11-4</strain>
    </source>
</reference>
<dbReference type="Proteomes" id="UP000076976">
    <property type="component" value="Unassembled WGS sequence"/>
</dbReference>
<feature type="domain" description="Aminoglycoside phosphotransferase" evidence="1">
    <location>
        <begin position="110"/>
        <end position="306"/>
    </location>
</feature>
<sequence length="370" mass="39326">MSRHATLHVALDPDRVGELVGADVRVTRLRHKPGQYTVAALADATGPTGWLRLTPHQDRAARDAERAARVGRRVEVVEADGLVLVHGDLWTDPRLARVLHRAADLVDASVVVRHNPLRRLVLRRGTTQIRVTTKAQPDVHRLVPALAEESLAAAPRGRASSRVTRWEWVPGESLDAVSGRGDLGARRAGEIAGELLARLHQVPVPAGAHERLPQRAGWDDGGLRATARGLAEVDAELGARAAGLVDRLPAVPVGAPVLLHGDWSSDQLVVGEHGARMIDLDRAGSGPALRDLASYLAVEALRTGDPEGAGAAGLRTGYEEGGGSWPGDAAVRSASAAALLSRAKEPLRRANPTWRDGVGRTLGLAEELLR</sequence>
<dbReference type="STRING" id="262209.AWH69_01100"/>